<protein>
    <submittedName>
        <fullName evidence="6">Short chain dehydrogenase</fullName>
    </submittedName>
</protein>
<dbReference type="OrthoDB" id="9810935at2"/>
<dbReference type="InterPro" id="IPR002347">
    <property type="entry name" value="SDR_fam"/>
</dbReference>
<proteinExistence type="inferred from homology"/>
<dbReference type="PANTHER" id="PTHR42808">
    <property type="entry name" value="HYDROXYSTEROID DEHYDROGENASE-LIKE PROTEIN 2"/>
    <property type="match status" value="1"/>
</dbReference>
<dbReference type="FunFam" id="3.40.50.720:FF:000301">
    <property type="entry name" value="Hydroxysteroid dehydrogenase like 2"/>
    <property type="match status" value="1"/>
</dbReference>
<dbReference type="InterPro" id="IPR036291">
    <property type="entry name" value="NAD(P)-bd_dom_sf"/>
</dbReference>
<dbReference type="Proteomes" id="UP000216339">
    <property type="component" value="Unassembled WGS sequence"/>
</dbReference>
<evidence type="ECO:0000256" key="2">
    <source>
        <dbReference type="ARBA" id="ARBA00006484"/>
    </source>
</evidence>
<comment type="similarity">
    <text evidence="2">Belongs to the short-chain dehydrogenases/reductases (SDR) family.</text>
</comment>
<keyword evidence="3" id="KW-0521">NADP</keyword>
<evidence type="ECO:0000256" key="5">
    <source>
        <dbReference type="ARBA" id="ARBA00023140"/>
    </source>
</evidence>
<dbReference type="Gene3D" id="3.40.50.720">
    <property type="entry name" value="NAD(P)-binding Rossmann-like Domain"/>
    <property type="match status" value="1"/>
</dbReference>
<dbReference type="SUPFAM" id="SSF51735">
    <property type="entry name" value="NAD(P)-binding Rossmann-fold domains"/>
    <property type="match status" value="1"/>
</dbReference>
<dbReference type="EMBL" id="MQWD01000001">
    <property type="protein sequence ID" value="PAP75329.1"/>
    <property type="molecule type" value="Genomic_DNA"/>
</dbReference>
<gene>
    <name evidence="6" type="ORF">BSZ37_02150</name>
</gene>
<dbReference type="RefSeq" id="WP_095508965.1">
    <property type="nucleotide sequence ID" value="NZ_MQWD01000001.1"/>
</dbReference>
<accession>A0A271IXS9</accession>
<evidence type="ECO:0000256" key="4">
    <source>
        <dbReference type="ARBA" id="ARBA00023002"/>
    </source>
</evidence>
<name>A0A271IXS9_9BACT</name>
<evidence type="ECO:0000256" key="3">
    <source>
        <dbReference type="ARBA" id="ARBA00022857"/>
    </source>
</evidence>
<dbReference type="AlphaFoldDB" id="A0A271IXS9"/>
<dbReference type="PANTHER" id="PTHR42808:SF3">
    <property type="entry name" value="HYDROXYSTEROID DEHYDROGENASE-LIKE PROTEIN 2"/>
    <property type="match status" value="1"/>
</dbReference>
<dbReference type="NCBIfam" id="NF006133">
    <property type="entry name" value="PRK08278.1"/>
    <property type="match status" value="1"/>
</dbReference>
<reference evidence="6 7" key="1">
    <citation type="submission" date="2016-11" db="EMBL/GenBank/DDBJ databases">
        <title>Study of marine rhodopsin-containing bacteria.</title>
        <authorList>
            <person name="Yoshizawa S."/>
            <person name="Kumagai Y."/>
            <person name="Kogure K."/>
        </authorList>
    </citation>
    <scope>NUCLEOTIDE SEQUENCE [LARGE SCALE GENOMIC DNA]</scope>
    <source>
        <strain evidence="6 7">SAORIC-28</strain>
    </source>
</reference>
<keyword evidence="5" id="KW-0576">Peroxisome</keyword>
<comment type="subcellular location">
    <subcellularLocation>
        <location evidence="1">Peroxisome</location>
    </subcellularLocation>
</comment>
<evidence type="ECO:0000313" key="6">
    <source>
        <dbReference type="EMBL" id="PAP75329.1"/>
    </source>
</evidence>
<dbReference type="PRINTS" id="PR00081">
    <property type="entry name" value="GDHRDH"/>
</dbReference>
<keyword evidence="7" id="KW-1185">Reference proteome</keyword>
<sequence length="277" mass="29480">MASLSGKTIFLTGGSRGIGRAIALRAARDGAHVAIAAKTAEPHPKLPGTIHTVAEEIEAAGGHALALQVDARDEDRVAEAVAETAERFGGIDIVVNNASAILLADTENTPMKRFDLMQQVNTRATFCTTQAALPHLKASAKAGRNPHVLVLSPPLNLDPKWFGPHVAYTISKYGMSMCVLGWGEEFQDDGIAANALWPRTTIATAAVKYALGGDAMMNMSRTPEIMADAAHWVLTQPSTTTGHFFIDDEVLARAGKTDLSEYAVTPGATEFMPDLFL</sequence>
<comment type="caution">
    <text evidence="6">The sequence shown here is derived from an EMBL/GenBank/DDBJ whole genome shotgun (WGS) entry which is preliminary data.</text>
</comment>
<keyword evidence="4" id="KW-0560">Oxidoreductase</keyword>
<evidence type="ECO:0000256" key="1">
    <source>
        <dbReference type="ARBA" id="ARBA00004275"/>
    </source>
</evidence>
<dbReference type="Pfam" id="PF00106">
    <property type="entry name" value="adh_short"/>
    <property type="match status" value="1"/>
</dbReference>
<evidence type="ECO:0000313" key="7">
    <source>
        <dbReference type="Proteomes" id="UP000216339"/>
    </source>
</evidence>
<dbReference type="InterPro" id="IPR051935">
    <property type="entry name" value="HSDL2"/>
</dbReference>
<organism evidence="6 7">
    <name type="scientific">Rubrivirga marina</name>
    <dbReference type="NCBI Taxonomy" id="1196024"/>
    <lineage>
        <taxon>Bacteria</taxon>
        <taxon>Pseudomonadati</taxon>
        <taxon>Rhodothermota</taxon>
        <taxon>Rhodothermia</taxon>
        <taxon>Rhodothermales</taxon>
        <taxon>Rubricoccaceae</taxon>
        <taxon>Rubrivirga</taxon>
    </lineage>
</organism>
<dbReference type="GO" id="GO:0016491">
    <property type="term" value="F:oxidoreductase activity"/>
    <property type="evidence" value="ECO:0007669"/>
    <property type="project" value="UniProtKB-KW"/>
</dbReference>